<evidence type="ECO:0000313" key="2">
    <source>
        <dbReference type="Proteomes" id="UP000011820"/>
    </source>
</evidence>
<protein>
    <submittedName>
        <fullName evidence="1">Uncharacterized protein</fullName>
    </submittedName>
</protein>
<accession>A0ABM5NFG4</accession>
<dbReference type="EMBL" id="CP004005">
    <property type="protein sequence ID" value="AGH16865.1"/>
    <property type="molecule type" value="Genomic_DNA"/>
</dbReference>
<proteinExistence type="predicted"/>
<sequence>MLFDNQFIENILKEDREDNNIKSLAQLQRIAIRTVLANRTKNIKSITKEFMEYWIAHSSRAWRTSKPRTYLNLHIASQSKKIPVSIYIGNIQKNKKI</sequence>
<organism evidence="1 2">
    <name type="scientific">Candidatus Liberibacter asiaticus str. gxpsy</name>
    <dbReference type="NCBI Taxonomy" id="1174529"/>
    <lineage>
        <taxon>Bacteria</taxon>
        <taxon>Pseudomonadati</taxon>
        <taxon>Pseudomonadota</taxon>
        <taxon>Alphaproteobacteria</taxon>
        <taxon>Hyphomicrobiales</taxon>
        <taxon>Rhizobiaceae</taxon>
        <taxon>Liberibacter</taxon>
    </lineage>
</organism>
<name>A0ABM5NFG4_LIBAS</name>
<reference evidence="1 2" key="1">
    <citation type="journal article" date="2013" name="Genome Announc.">
        <title>Complete Genome Sequence of a Chinese Strain of 'Candidatus Liberibacter asiaticus'.</title>
        <authorList>
            <person name="Lin H."/>
            <person name="Han C.S."/>
            <person name="Liu B."/>
            <person name="Lou B."/>
            <person name="Bai X."/>
            <person name="Deng C."/>
            <person name="Civerolo E.L."/>
            <person name="Gupta G."/>
        </authorList>
    </citation>
    <scope>NUCLEOTIDE SEQUENCE [LARGE SCALE GENOMIC DNA]</scope>
    <source>
        <strain evidence="2">gxpsy</strain>
    </source>
</reference>
<dbReference type="RefSeq" id="WP_015452462.1">
    <property type="nucleotide sequence ID" value="NC_020549.1"/>
</dbReference>
<gene>
    <name evidence="1" type="ORF">WSI_02475</name>
</gene>
<keyword evidence="2" id="KW-1185">Reference proteome</keyword>
<dbReference type="GeneID" id="93076870"/>
<dbReference type="Proteomes" id="UP000011820">
    <property type="component" value="Chromosome"/>
</dbReference>
<evidence type="ECO:0000313" key="1">
    <source>
        <dbReference type="EMBL" id="AGH16865.1"/>
    </source>
</evidence>